<organism evidence="3 4">
    <name type="scientific">Dentiscutata erythropus</name>
    <dbReference type="NCBI Taxonomy" id="1348616"/>
    <lineage>
        <taxon>Eukaryota</taxon>
        <taxon>Fungi</taxon>
        <taxon>Fungi incertae sedis</taxon>
        <taxon>Mucoromycota</taxon>
        <taxon>Glomeromycotina</taxon>
        <taxon>Glomeromycetes</taxon>
        <taxon>Diversisporales</taxon>
        <taxon>Gigasporaceae</taxon>
        <taxon>Dentiscutata</taxon>
    </lineage>
</organism>
<keyword evidence="1" id="KW-0862">Zinc</keyword>
<sequence>MICLSKINPTFQHPIIILTCYHFFHAKCINRWASGSEYTCPICRNKDLENTSKSESTNQQVNPNESTTANTSTSIEYTPIEPTTVNTSTPMEYTPIEPTTVNTSTSIEYTQIESTTTNISTSIPSILIANPHDLTSTSDLAISTITSTNSSNPVSTIANPSSLAIPTIINSSNNSTSNFGNSTRFTLVTKPSSSTANLRKEKNFLEIFADLVTPSEISRVSSSEGEEVDSRNATISLVQLYNKAEHSQKRAILANHAEIWSWYRFAKAFER</sequence>
<keyword evidence="4" id="KW-1185">Reference proteome</keyword>
<keyword evidence="1" id="KW-0479">Metal-binding</keyword>
<dbReference type="PROSITE" id="PS50089">
    <property type="entry name" value="ZF_RING_2"/>
    <property type="match status" value="1"/>
</dbReference>
<dbReference type="Gene3D" id="3.30.40.10">
    <property type="entry name" value="Zinc/RING finger domain, C3HC4 (zinc finger)"/>
    <property type="match status" value="1"/>
</dbReference>
<dbReference type="GO" id="GO:0008270">
    <property type="term" value="F:zinc ion binding"/>
    <property type="evidence" value="ECO:0007669"/>
    <property type="project" value="UniProtKB-KW"/>
</dbReference>
<dbReference type="OrthoDB" id="8062037at2759"/>
<dbReference type="AlphaFoldDB" id="A0A9N9NPI9"/>
<evidence type="ECO:0000259" key="2">
    <source>
        <dbReference type="PROSITE" id="PS50089"/>
    </source>
</evidence>
<dbReference type="CDD" id="cd16448">
    <property type="entry name" value="RING-H2"/>
    <property type="match status" value="1"/>
</dbReference>
<gene>
    <name evidence="3" type="ORF">DERYTH_LOCUS16967</name>
</gene>
<dbReference type="Pfam" id="PF13639">
    <property type="entry name" value="zf-RING_2"/>
    <property type="match status" value="1"/>
</dbReference>
<dbReference type="InterPro" id="IPR013083">
    <property type="entry name" value="Znf_RING/FYVE/PHD"/>
</dbReference>
<accession>A0A9N9NPI9</accession>
<dbReference type="Proteomes" id="UP000789405">
    <property type="component" value="Unassembled WGS sequence"/>
</dbReference>
<feature type="domain" description="RING-type" evidence="2">
    <location>
        <begin position="2"/>
        <end position="44"/>
    </location>
</feature>
<dbReference type="SMART" id="SM00184">
    <property type="entry name" value="RING"/>
    <property type="match status" value="1"/>
</dbReference>
<comment type="caution">
    <text evidence="3">The sequence shown here is derived from an EMBL/GenBank/DDBJ whole genome shotgun (WGS) entry which is preliminary data.</text>
</comment>
<dbReference type="InterPro" id="IPR001841">
    <property type="entry name" value="Znf_RING"/>
</dbReference>
<dbReference type="EMBL" id="CAJVPY010015436">
    <property type="protein sequence ID" value="CAG8751724.1"/>
    <property type="molecule type" value="Genomic_DNA"/>
</dbReference>
<protein>
    <submittedName>
        <fullName evidence="3">5912_t:CDS:1</fullName>
    </submittedName>
</protein>
<dbReference type="SUPFAM" id="SSF57850">
    <property type="entry name" value="RING/U-box"/>
    <property type="match status" value="1"/>
</dbReference>
<evidence type="ECO:0000256" key="1">
    <source>
        <dbReference type="PROSITE-ProRule" id="PRU00175"/>
    </source>
</evidence>
<name>A0A9N9NPI9_9GLOM</name>
<evidence type="ECO:0000313" key="3">
    <source>
        <dbReference type="EMBL" id="CAG8751724.1"/>
    </source>
</evidence>
<proteinExistence type="predicted"/>
<reference evidence="3" key="1">
    <citation type="submission" date="2021-06" db="EMBL/GenBank/DDBJ databases">
        <authorList>
            <person name="Kallberg Y."/>
            <person name="Tangrot J."/>
            <person name="Rosling A."/>
        </authorList>
    </citation>
    <scope>NUCLEOTIDE SEQUENCE</scope>
    <source>
        <strain evidence="3">MA453B</strain>
    </source>
</reference>
<keyword evidence="1" id="KW-0863">Zinc-finger</keyword>
<evidence type="ECO:0000313" key="4">
    <source>
        <dbReference type="Proteomes" id="UP000789405"/>
    </source>
</evidence>